<reference evidence="2 3" key="1">
    <citation type="submission" date="2023-02" db="EMBL/GenBank/DDBJ databases">
        <title>LHISI_Scaffold_Assembly.</title>
        <authorList>
            <person name="Stuart O.P."/>
            <person name="Cleave R."/>
            <person name="Magrath M.J.L."/>
            <person name="Mikheyev A.S."/>
        </authorList>
    </citation>
    <scope>NUCLEOTIDE SEQUENCE [LARGE SCALE GENOMIC DNA]</scope>
    <source>
        <strain evidence="2">Daus_M_001</strain>
        <tissue evidence="2">Leg muscle</tissue>
    </source>
</reference>
<feature type="domain" description="DUF7869" evidence="1">
    <location>
        <begin position="89"/>
        <end position="208"/>
    </location>
</feature>
<name>A0ABQ9G7N3_9NEOP</name>
<gene>
    <name evidence="2" type="ORF">PR048_032906</name>
</gene>
<comment type="caution">
    <text evidence="2">The sequence shown here is derived from an EMBL/GenBank/DDBJ whole genome shotgun (WGS) entry which is preliminary data.</text>
</comment>
<proteinExistence type="predicted"/>
<protein>
    <recommendedName>
        <fullName evidence="1">DUF7869 domain-containing protein</fullName>
    </recommendedName>
</protein>
<accession>A0ABQ9G7N3</accession>
<dbReference type="EMBL" id="JARBHB010000016">
    <property type="protein sequence ID" value="KAJ8867044.1"/>
    <property type="molecule type" value="Genomic_DNA"/>
</dbReference>
<organism evidence="2 3">
    <name type="scientific">Dryococelus australis</name>
    <dbReference type="NCBI Taxonomy" id="614101"/>
    <lineage>
        <taxon>Eukaryota</taxon>
        <taxon>Metazoa</taxon>
        <taxon>Ecdysozoa</taxon>
        <taxon>Arthropoda</taxon>
        <taxon>Hexapoda</taxon>
        <taxon>Insecta</taxon>
        <taxon>Pterygota</taxon>
        <taxon>Neoptera</taxon>
        <taxon>Polyneoptera</taxon>
        <taxon>Phasmatodea</taxon>
        <taxon>Verophasmatodea</taxon>
        <taxon>Anareolatae</taxon>
        <taxon>Phasmatidae</taxon>
        <taxon>Eurycanthinae</taxon>
        <taxon>Dryococelus</taxon>
    </lineage>
</organism>
<sequence length="298" mass="34623">MFLNAYHVNVPYNVYSSIFTQEFNIKFGFPRSNTCSICDILAIKINNSECSTEKRKKLETEKKGKRKSYIVDKLGLVILCENKFRFYSHQLWCNVFGAYDLGSDSVTMFTYNDGGGRKGSNEVRYMLLTYINNNNEPLDNLVLISDNICGQKNQTMVHFLFTLVHCFHVFKTVMSLFPVRGHSYLPNDQDFSLVDKKKRHIESVELPKEWDSIIQVARKKPLPFNVANMHYPRYKYHGPWQTCTVQKKPMPDVLDLSSLYATHPPIAPVKKKDLQQTMSFAKPENRRFYEDLISGITK</sequence>
<keyword evidence="3" id="KW-1185">Reference proteome</keyword>
<dbReference type="InterPro" id="IPR057191">
    <property type="entry name" value="DUF7869"/>
</dbReference>
<evidence type="ECO:0000313" key="2">
    <source>
        <dbReference type="EMBL" id="KAJ8867044.1"/>
    </source>
</evidence>
<dbReference type="Pfam" id="PF25273">
    <property type="entry name" value="DUF7869"/>
    <property type="match status" value="1"/>
</dbReference>
<evidence type="ECO:0000313" key="3">
    <source>
        <dbReference type="Proteomes" id="UP001159363"/>
    </source>
</evidence>
<dbReference type="Proteomes" id="UP001159363">
    <property type="component" value="Chromosome 15"/>
</dbReference>
<evidence type="ECO:0000259" key="1">
    <source>
        <dbReference type="Pfam" id="PF25273"/>
    </source>
</evidence>